<evidence type="ECO:0000313" key="2">
    <source>
        <dbReference type="Proteomes" id="UP000297322"/>
    </source>
</evidence>
<gene>
    <name evidence="1" type="ORF">E4T65_03875</name>
</gene>
<evidence type="ECO:0008006" key="3">
    <source>
        <dbReference type="Google" id="ProtNLM"/>
    </source>
</evidence>
<evidence type="ECO:0000313" key="1">
    <source>
        <dbReference type="EMBL" id="TFW44540.1"/>
    </source>
</evidence>
<organism evidence="1 2">
    <name type="scientific">Pseudomonas fluorescens</name>
    <dbReference type="NCBI Taxonomy" id="294"/>
    <lineage>
        <taxon>Bacteria</taxon>
        <taxon>Pseudomonadati</taxon>
        <taxon>Pseudomonadota</taxon>
        <taxon>Gammaproteobacteria</taxon>
        <taxon>Pseudomonadales</taxon>
        <taxon>Pseudomonadaceae</taxon>
        <taxon>Pseudomonas</taxon>
    </lineage>
</organism>
<accession>A0A4Y9TMA8</accession>
<name>A0A4Y9TMA8_PSEFL</name>
<sequence>MKRLRRSVVRSNAVERPARKVRAALGYVLLALLGMAAREGVAQECRLSLSQPKVDYGVLRRTELLDEQTSGRNIVLGKRTLQLSVLCAEPGTVALRFTGAPAGAQGFRFGRHGSFTLALKNAQVDGRAVELSAAQPTDVSAGGLLLPGQVVIAKAGGTPLAGKRFSAQVHIDTYLPPDAFSVRQETQFEGQGHFELLPGG</sequence>
<proteinExistence type="predicted"/>
<dbReference type="AlphaFoldDB" id="A0A4Y9TMA8"/>
<reference evidence="1 2" key="1">
    <citation type="submission" date="2019-03" db="EMBL/GenBank/DDBJ databases">
        <title>Biocontrol and xenobiotic degradation properties of endophytic Pseudomonas fluorescens strain BRZ63.</title>
        <authorList>
            <person name="Chlebek D.A."/>
            <person name="Pinski A."/>
            <person name="Zur J.P."/>
            <person name="Michalska J."/>
            <person name="Hupert-Kocurek K.T."/>
        </authorList>
    </citation>
    <scope>NUCLEOTIDE SEQUENCE [LARGE SCALE GENOMIC DNA]</scope>
    <source>
        <strain evidence="1 2">BRZ63</strain>
    </source>
</reference>
<dbReference type="Proteomes" id="UP000297322">
    <property type="component" value="Unassembled WGS sequence"/>
</dbReference>
<comment type="caution">
    <text evidence="1">The sequence shown here is derived from an EMBL/GenBank/DDBJ whole genome shotgun (WGS) entry which is preliminary data.</text>
</comment>
<protein>
    <recommendedName>
        <fullName evidence="3">DUF1120 domain-containing protein</fullName>
    </recommendedName>
</protein>
<dbReference type="EMBL" id="SPVI01000002">
    <property type="protein sequence ID" value="TFW44540.1"/>
    <property type="molecule type" value="Genomic_DNA"/>
</dbReference>